<accession>A0ABR2IPI1</accession>
<dbReference type="SUPFAM" id="SSF56399">
    <property type="entry name" value="ADP-ribosylation"/>
    <property type="match status" value="1"/>
</dbReference>
<keyword evidence="3" id="KW-0548">Nucleotidyltransferase</keyword>
<dbReference type="Gene3D" id="3.90.228.10">
    <property type="match status" value="1"/>
</dbReference>
<gene>
    <name evidence="6" type="ORF">M9Y10_009765</name>
</gene>
<evidence type="ECO:0000256" key="2">
    <source>
        <dbReference type="ARBA" id="ARBA00022679"/>
    </source>
</evidence>
<dbReference type="InterPro" id="IPR041400">
    <property type="entry name" value="PARP16_N"/>
</dbReference>
<keyword evidence="7" id="KW-1185">Reference proteome</keyword>
<dbReference type="SMART" id="SM00165">
    <property type="entry name" value="UBA"/>
    <property type="match status" value="1"/>
</dbReference>
<dbReference type="Pfam" id="PF18084">
    <property type="entry name" value="ARTD15_N"/>
    <property type="match status" value="1"/>
</dbReference>
<evidence type="ECO:0000256" key="3">
    <source>
        <dbReference type="ARBA" id="ARBA00022695"/>
    </source>
</evidence>
<evidence type="ECO:0000259" key="5">
    <source>
        <dbReference type="PROSITE" id="PS50030"/>
    </source>
</evidence>
<dbReference type="PROSITE" id="PS50030">
    <property type="entry name" value="UBA"/>
    <property type="match status" value="1"/>
</dbReference>
<dbReference type="InterPro" id="IPR015940">
    <property type="entry name" value="UBA"/>
</dbReference>
<comment type="caution">
    <text evidence="6">The sequence shown here is derived from an EMBL/GenBank/DDBJ whole genome shotgun (WGS) entry which is preliminary data.</text>
</comment>
<dbReference type="InterPro" id="IPR009060">
    <property type="entry name" value="UBA-like_sf"/>
</dbReference>
<dbReference type="SUPFAM" id="SSF46934">
    <property type="entry name" value="UBA-like"/>
    <property type="match status" value="1"/>
</dbReference>
<dbReference type="InterPro" id="IPR012317">
    <property type="entry name" value="Poly(ADP-ribose)pol_cat_dom"/>
</dbReference>
<dbReference type="CDD" id="cd14291">
    <property type="entry name" value="UBA1_NUB1_like"/>
    <property type="match status" value="1"/>
</dbReference>
<name>A0ABR2IPI1_9EUKA</name>
<dbReference type="InterPro" id="IPR051838">
    <property type="entry name" value="ARTD_PARP"/>
</dbReference>
<organism evidence="6 7">
    <name type="scientific">Tritrichomonas musculus</name>
    <dbReference type="NCBI Taxonomy" id="1915356"/>
    <lineage>
        <taxon>Eukaryota</taxon>
        <taxon>Metamonada</taxon>
        <taxon>Parabasalia</taxon>
        <taxon>Tritrichomonadida</taxon>
        <taxon>Tritrichomonadidae</taxon>
        <taxon>Tritrichomonas</taxon>
    </lineage>
</organism>
<evidence type="ECO:0000256" key="4">
    <source>
        <dbReference type="ARBA" id="ARBA00023027"/>
    </source>
</evidence>
<dbReference type="Pfam" id="PF00644">
    <property type="entry name" value="PARP"/>
    <property type="match status" value="1"/>
</dbReference>
<proteinExistence type="predicted"/>
<feature type="domain" description="UBA" evidence="5">
    <location>
        <begin position="153"/>
        <end position="193"/>
    </location>
</feature>
<sequence length="552" mass="61768">MDGSDDFNDDEEYVCQGSDDDADLIFVDDTPDPRESTLQNIVSTYCAYVYESPAKFSSNGSIEVDIPRTFLPLSLQAVYGFISNEYVLHLSITLNNYSWNQTPSKLDVQHPLYGTCFIGNALVKMAISDFFSTSYKPRQNYRSAPYFLCCSGKVDQSKMSKLEKLGFSSAQSQRALLLCSNNLERTINFLRTGELPLNMNRVDMSEGPSFRDCPLMFLVLEIADAFLDLQDHCSICRCPMSPGLRPSVCNKELCKFRFTEIGIGTSVIQEIKRDPLVADLVFSMFSAAVKTNYLTPAPPSLSDAVIEKICATLPQMGQLAQSCQSDQDLTRMIGHDAVQLLRWVLLSNRSHLIYLPPELQLPEFKSSKQFMALISSPESEYAFQALKEKYGSIYLWHGSNGERWHSIVRNGLKNATGTKLQQNGAALGEGIYFAKDSGTSWGYSRASDNKYRSSLMGKQLHIISLVEIAKIPMGKEIIEKIPCRDENGNMVTKKVNGCLKDFNWAHTLTLEEACVVRFLMVGGGFKVNVLSNPPTNVPTLKEVLNYQIEHSK</sequence>
<dbReference type="EMBL" id="JAPFFF010000015">
    <property type="protein sequence ID" value="KAK8866797.1"/>
    <property type="molecule type" value="Genomic_DNA"/>
</dbReference>
<dbReference type="Proteomes" id="UP001470230">
    <property type="component" value="Unassembled WGS sequence"/>
</dbReference>
<evidence type="ECO:0000256" key="1">
    <source>
        <dbReference type="ARBA" id="ARBA00022676"/>
    </source>
</evidence>
<dbReference type="Pfam" id="PF00627">
    <property type="entry name" value="UBA"/>
    <property type="match status" value="1"/>
</dbReference>
<evidence type="ECO:0000313" key="6">
    <source>
        <dbReference type="EMBL" id="KAK8866797.1"/>
    </source>
</evidence>
<keyword evidence="1" id="KW-0328">Glycosyltransferase</keyword>
<protein>
    <submittedName>
        <fullName evidence="6">Poly [ADP-ribose] polymerase 6</fullName>
    </submittedName>
</protein>
<reference evidence="6 7" key="1">
    <citation type="submission" date="2024-04" db="EMBL/GenBank/DDBJ databases">
        <title>Tritrichomonas musculus Genome.</title>
        <authorList>
            <person name="Alves-Ferreira E."/>
            <person name="Grigg M."/>
            <person name="Lorenzi H."/>
            <person name="Galac M."/>
        </authorList>
    </citation>
    <scope>NUCLEOTIDE SEQUENCE [LARGE SCALE GENOMIC DNA]</scope>
    <source>
        <strain evidence="6 7">EAF2021</strain>
    </source>
</reference>
<dbReference type="Gene3D" id="1.10.8.10">
    <property type="entry name" value="DNA helicase RuvA subunit, C-terminal domain"/>
    <property type="match status" value="1"/>
</dbReference>
<keyword evidence="2" id="KW-0808">Transferase</keyword>
<dbReference type="PANTHER" id="PTHR21328">
    <property type="entry name" value="POLY ADP-RIBOSE POLYMERASE FAMILY, MEMBER PARP"/>
    <property type="match status" value="1"/>
</dbReference>
<keyword evidence="4" id="KW-0520">NAD</keyword>
<evidence type="ECO:0000313" key="7">
    <source>
        <dbReference type="Proteomes" id="UP001470230"/>
    </source>
</evidence>